<name>A0ABY5PMK6_9ACTN</name>
<evidence type="ECO:0000313" key="2">
    <source>
        <dbReference type="Proteomes" id="UP001058860"/>
    </source>
</evidence>
<accession>A0ABY5PMK6</accession>
<proteinExistence type="predicted"/>
<evidence type="ECO:0000313" key="1">
    <source>
        <dbReference type="EMBL" id="UUY05941.1"/>
    </source>
</evidence>
<sequence>MPQPGAAPATNRLVVDLHELVLAAWVPVPRTGVLRLRHRFPHARSVAWSTYHPLTLSPIEALRDREIVPDDGVANPFIAGADRTASHREYTVVVSRRSPQEVGEPNVLSSHGLPLVILFYRVYVPDRGRDRLGDAGVPVVEGDPARWTSRRRRIATTVATTLTWNVTAAGLTPPYLALRAVGRTRTGPAVTDGRWDAFFNVPRLAAPLLRDTWAAGLVEALPRAPRGPAANWATDSAIASIDVDRRLGPAPDGRNVLVVQGSMPRTPRTWHGDAIMDDRAELRYWSLSSMTAVPIGVTTRTLFDEQVPVDEAGRYTIVVSTPADRPVNATWDRGVAWLPWSARGDGYGRRAAGVLALRNQDPAPDFRHAIQHVSGPGAEASVMGEYLPTQRYLSREQFEEEEGPG</sequence>
<gene>
    <name evidence="1" type="ORF">LRS13_10610</name>
</gene>
<dbReference type="Proteomes" id="UP001058860">
    <property type="component" value="Chromosome"/>
</dbReference>
<organism evidence="1 2">
    <name type="scientific">Svornostia abyssi</name>
    <dbReference type="NCBI Taxonomy" id="2898438"/>
    <lineage>
        <taxon>Bacteria</taxon>
        <taxon>Bacillati</taxon>
        <taxon>Actinomycetota</taxon>
        <taxon>Thermoleophilia</taxon>
        <taxon>Solirubrobacterales</taxon>
        <taxon>Baekduiaceae</taxon>
        <taxon>Svornostia</taxon>
    </lineage>
</organism>
<reference evidence="2" key="1">
    <citation type="submission" date="2021-11" db="EMBL/GenBank/DDBJ databases">
        <title>Cultivation dependent microbiological survey of springs from the worlds oldest radium mine currently devoted to the extraction of radon-saturated water.</title>
        <authorList>
            <person name="Kapinusova G."/>
            <person name="Smrhova T."/>
            <person name="Strejcek M."/>
            <person name="Suman J."/>
            <person name="Jani K."/>
            <person name="Pajer P."/>
            <person name="Uhlik O."/>
        </authorList>
    </citation>
    <scope>NUCLEOTIDE SEQUENCE [LARGE SCALE GENOMIC DNA]</scope>
    <source>
        <strain evidence="2">J379</strain>
    </source>
</reference>
<protein>
    <submittedName>
        <fullName evidence="1">Uncharacterized protein</fullName>
    </submittedName>
</protein>
<dbReference type="EMBL" id="CP088295">
    <property type="protein sequence ID" value="UUY05941.1"/>
    <property type="molecule type" value="Genomic_DNA"/>
</dbReference>
<keyword evidence="2" id="KW-1185">Reference proteome</keyword>
<dbReference type="RefSeq" id="WP_353866379.1">
    <property type="nucleotide sequence ID" value="NZ_CP088295.1"/>
</dbReference>